<evidence type="ECO:0000313" key="2">
    <source>
        <dbReference type="Proteomes" id="UP000216605"/>
    </source>
</evidence>
<protein>
    <recommendedName>
        <fullName evidence="3">Pentapeptide repeat-containing protein</fullName>
    </recommendedName>
</protein>
<dbReference type="Proteomes" id="UP000216605">
    <property type="component" value="Unassembled WGS sequence"/>
</dbReference>
<name>A0A255YZY3_9FLAO</name>
<dbReference type="RefSeq" id="WP_094415666.1">
    <property type="nucleotide sequence ID" value="NZ_NOXV01000290.1"/>
</dbReference>
<evidence type="ECO:0008006" key="3">
    <source>
        <dbReference type="Google" id="ProtNLM"/>
    </source>
</evidence>
<dbReference type="EMBL" id="NOXV01000290">
    <property type="protein sequence ID" value="OYQ34731.1"/>
    <property type="molecule type" value="Genomic_DNA"/>
</dbReference>
<comment type="caution">
    <text evidence="1">The sequence shown here is derived from an EMBL/GenBank/DDBJ whole genome shotgun (WGS) entry which is preliminary data.</text>
</comment>
<organism evidence="1 2">
    <name type="scientific">Flavobacterium cyanobacteriorum</name>
    <dbReference type="NCBI Taxonomy" id="2022802"/>
    <lineage>
        <taxon>Bacteria</taxon>
        <taxon>Pseudomonadati</taxon>
        <taxon>Bacteroidota</taxon>
        <taxon>Flavobacteriia</taxon>
        <taxon>Flavobacteriales</taxon>
        <taxon>Flavobacteriaceae</taxon>
        <taxon>Flavobacterium</taxon>
    </lineage>
</organism>
<proteinExistence type="predicted"/>
<evidence type="ECO:0000313" key="1">
    <source>
        <dbReference type="EMBL" id="OYQ34731.1"/>
    </source>
</evidence>
<dbReference type="OrthoDB" id="1123130at2"/>
<gene>
    <name evidence="1" type="ORF">CHU92_11395</name>
</gene>
<keyword evidence="2" id="KW-1185">Reference proteome</keyword>
<dbReference type="AlphaFoldDB" id="A0A255YZY3"/>
<reference evidence="1 2" key="1">
    <citation type="submission" date="2017-07" db="EMBL/GenBank/DDBJ databases">
        <title>Flavobacterium cyanobacteriorum sp. nov., isolated from cyanobacterial aggregates in a eutrophic lake.</title>
        <authorList>
            <person name="Cai H."/>
        </authorList>
    </citation>
    <scope>NUCLEOTIDE SEQUENCE [LARGE SCALE GENOMIC DNA]</scope>
    <source>
        <strain evidence="1 2">TH021</strain>
    </source>
</reference>
<sequence length="173" mass="20418">MKNSVIDEQGFKELINNPDNDSAKKYTIDYGLFKTFENYEIYDTKFEYGELYEKNVVIDRCLFNKVDIDGAEFKEMLWFKNCTFQGDFTIKEGSMRSLMFINCEFIEGITIYNAKVVDNFSINNCNAKYPILIKGGIYKNFTYYALNEKTHLKISGAFTFIEHFKLKWFKLIC</sequence>
<accession>A0A255YZY3</accession>